<keyword evidence="4 6" id="KW-1133">Transmembrane helix</keyword>
<feature type="transmembrane region" description="Helical" evidence="6">
    <location>
        <begin position="765"/>
        <end position="784"/>
    </location>
</feature>
<dbReference type="InterPro" id="IPR050250">
    <property type="entry name" value="Macrolide_Exporter_MacB"/>
</dbReference>
<feature type="transmembrane region" description="Helical" evidence="6">
    <location>
        <begin position="728"/>
        <end position="750"/>
    </location>
</feature>
<evidence type="ECO:0000256" key="3">
    <source>
        <dbReference type="ARBA" id="ARBA00022692"/>
    </source>
</evidence>
<evidence type="ECO:0000313" key="9">
    <source>
        <dbReference type="Proteomes" id="UP000284742"/>
    </source>
</evidence>
<evidence type="ECO:0000259" key="7">
    <source>
        <dbReference type="Pfam" id="PF02687"/>
    </source>
</evidence>
<proteinExistence type="predicted"/>
<keyword evidence="2" id="KW-1003">Cell membrane</keyword>
<evidence type="ECO:0000256" key="6">
    <source>
        <dbReference type="SAM" id="Phobius"/>
    </source>
</evidence>
<evidence type="ECO:0000256" key="5">
    <source>
        <dbReference type="ARBA" id="ARBA00023136"/>
    </source>
</evidence>
<dbReference type="Pfam" id="PF02687">
    <property type="entry name" value="FtsX"/>
    <property type="match status" value="2"/>
</dbReference>
<feature type="transmembrane region" description="Helical" evidence="6">
    <location>
        <begin position="308"/>
        <end position="327"/>
    </location>
</feature>
<gene>
    <name evidence="8" type="ORF">DW860_14135</name>
</gene>
<dbReference type="InterPro" id="IPR003838">
    <property type="entry name" value="ABC3_permease_C"/>
</dbReference>
<dbReference type="Proteomes" id="UP000284742">
    <property type="component" value="Unassembled WGS sequence"/>
</dbReference>
<dbReference type="EMBL" id="QSHK01000013">
    <property type="protein sequence ID" value="RHC03737.1"/>
    <property type="molecule type" value="Genomic_DNA"/>
</dbReference>
<dbReference type="AlphaFoldDB" id="A0A413YHD1"/>
<protein>
    <submittedName>
        <fullName evidence="8">ABC transporter permease</fullName>
    </submittedName>
</protein>
<dbReference type="PANTHER" id="PTHR30572">
    <property type="entry name" value="MEMBRANE COMPONENT OF TRANSPORTER-RELATED"/>
    <property type="match status" value="1"/>
</dbReference>
<organism evidence="8 9">
    <name type="scientific">Dorea formicigenerans</name>
    <dbReference type="NCBI Taxonomy" id="39486"/>
    <lineage>
        <taxon>Bacteria</taxon>
        <taxon>Bacillati</taxon>
        <taxon>Bacillota</taxon>
        <taxon>Clostridia</taxon>
        <taxon>Lachnospirales</taxon>
        <taxon>Lachnospiraceae</taxon>
        <taxon>Dorea</taxon>
    </lineage>
</organism>
<evidence type="ECO:0000256" key="2">
    <source>
        <dbReference type="ARBA" id="ARBA00022475"/>
    </source>
</evidence>
<dbReference type="GO" id="GO:0022857">
    <property type="term" value="F:transmembrane transporter activity"/>
    <property type="evidence" value="ECO:0007669"/>
    <property type="project" value="TreeGrafter"/>
</dbReference>
<sequence length="804" mass="88048">MTWPFENDTSSIVKKLADRSMKADKRSKAFLLLTIALSVCMVFSIILISTGTQEEFKNTQRNKAQIGILGVTDEQTALLRQNKDISWIGEYSAIGFFYVDDKTITVAYGDEDYFLHQEEKTLQGSVPQKENEIMLPQNYIDFLGKAYKAGDVISLDVTGTGQKAEYTLSGILDDTKESNGYFIYVSKELARDLAKDSFQVTAYTRLNTDAISSTAILDFASKAIQNTGIVEEQVMLTEYIAVMSGVITSGIPIPVPLLAALTAILAATIVYGVFYTKIVKNVQMFGQLRTLGMTKRQIKRMAGKEGRLYALTGIPLGLVTGVLIGFIGCPDGFRLKTTVIYAVLIAAVAFMTVNIAIFKPVRVAMNTSPVEGAKYLAYAGKAKKSPKLHRKLTPFNLAKLNIQRNKQKAVLTLLMLGVSGALLLVTSTVAGSIDPAKQASFKYYPAGNILIQIRNTVGSSFDNEAEPYGSAKLQLEENPLEDQTLMQELEKVDGIEKITAFDSVYMTVTFSGGSGSITSISDFFPTLNREQTEEKQAVLSSGTADYDDMVEKNGILVEEDIAKVGDTLKIAGRAFDGSTFDVEAVVVGTYNRSDLMENSPVVPGSPYFIMTYDTAKKLTGITEQTGILAVKNSDGRFDDVLTAVQEIADKNGKIEVNTIEQTIKNIQHQYRASINALYMASAILFVFGSISLMNMLIVDFQSRKREFGLLEAVGTTQKQLKIMLNREIGIYLGGSLAISLVCGSILSVIACRKLDAANHCITLELPWLFLLALIAVLAVIYLIFTAYAKAELKKAEILPAIREE</sequence>
<dbReference type="RefSeq" id="WP_118359669.1">
    <property type="nucleotide sequence ID" value="NZ_QSHK01000013.1"/>
</dbReference>
<feature type="transmembrane region" description="Helical" evidence="6">
    <location>
        <begin position="29"/>
        <end position="48"/>
    </location>
</feature>
<accession>A0A413YHD1</accession>
<keyword evidence="3 6" id="KW-0812">Transmembrane</keyword>
<name>A0A413YHD1_9FIRM</name>
<feature type="transmembrane region" description="Helical" evidence="6">
    <location>
        <begin position="409"/>
        <end position="433"/>
    </location>
</feature>
<evidence type="ECO:0000256" key="4">
    <source>
        <dbReference type="ARBA" id="ARBA00022989"/>
    </source>
</evidence>
<dbReference type="GO" id="GO:0005886">
    <property type="term" value="C:plasma membrane"/>
    <property type="evidence" value="ECO:0007669"/>
    <property type="project" value="UniProtKB-SubCell"/>
</dbReference>
<comment type="subcellular location">
    <subcellularLocation>
        <location evidence="1">Cell membrane</location>
        <topology evidence="1">Multi-pass membrane protein</topology>
    </subcellularLocation>
</comment>
<feature type="transmembrane region" description="Helical" evidence="6">
    <location>
        <begin position="676"/>
        <end position="697"/>
    </location>
</feature>
<dbReference type="PANTHER" id="PTHR30572:SF9">
    <property type="entry name" value="ABC TRANSPORTER PERMEASE PROTEIN"/>
    <property type="match status" value="1"/>
</dbReference>
<reference evidence="8 9" key="1">
    <citation type="submission" date="2018-08" db="EMBL/GenBank/DDBJ databases">
        <title>A genome reference for cultivated species of the human gut microbiota.</title>
        <authorList>
            <person name="Zou Y."/>
            <person name="Xue W."/>
            <person name="Luo G."/>
        </authorList>
    </citation>
    <scope>NUCLEOTIDE SEQUENCE [LARGE SCALE GENOMIC DNA]</scope>
    <source>
        <strain evidence="8 9">AM37-5</strain>
    </source>
</reference>
<evidence type="ECO:0000313" key="8">
    <source>
        <dbReference type="EMBL" id="RHC03737.1"/>
    </source>
</evidence>
<feature type="domain" description="ABC3 transporter permease C-terminal" evidence="7">
    <location>
        <begin position="258"/>
        <end position="353"/>
    </location>
</feature>
<feature type="transmembrane region" description="Helical" evidence="6">
    <location>
        <begin position="339"/>
        <end position="358"/>
    </location>
</feature>
<comment type="caution">
    <text evidence="8">The sequence shown here is derived from an EMBL/GenBank/DDBJ whole genome shotgun (WGS) entry which is preliminary data.</text>
</comment>
<keyword evidence="5 6" id="KW-0472">Membrane</keyword>
<evidence type="ECO:0000256" key="1">
    <source>
        <dbReference type="ARBA" id="ARBA00004651"/>
    </source>
</evidence>
<feature type="transmembrane region" description="Helical" evidence="6">
    <location>
        <begin position="253"/>
        <end position="274"/>
    </location>
</feature>
<feature type="domain" description="ABC3 transporter permease C-terminal" evidence="7">
    <location>
        <begin position="679"/>
        <end position="789"/>
    </location>
</feature>